<evidence type="ECO:0000313" key="5">
    <source>
        <dbReference type="Proteomes" id="UP000887116"/>
    </source>
</evidence>
<sequence>MTGRCDGKPDHYEKNRRFRHLIPVLIGRSRSAKPEAYPATEAGPDLPLRREDGATRTHPQSRVADEGE</sequence>
<proteinExistence type="predicted"/>
<evidence type="ECO:0000313" key="4">
    <source>
        <dbReference type="EMBL" id="GFR01400.1"/>
    </source>
</evidence>
<keyword evidence="5" id="KW-1185">Reference proteome</keyword>
<dbReference type="AlphaFoldDB" id="A0A8X6HWV1"/>
<evidence type="ECO:0000313" key="2">
    <source>
        <dbReference type="EMBL" id="GFQ64255.1"/>
    </source>
</evidence>
<evidence type="ECO:0000256" key="1">
    <source>
        <dbReference type="SAM" id="MobiDB-lite"/>
    </source>
</evidence>
<dbReference type="Proteomes" id="UP000887116">
    <property type="component" value="Unassembled WGS sequence"/>
</dbReference>
<comment type="caution">
    <text evidence="3">The sequence shown here is derived from an EMBL/GenBank/DDBJ whole genome shotgun (WGS) entry which is preliminary data.</text>
</comment>
<reference evidence="3" key="1">
    <citation type="submission" date="2020-07" db="EMBL/GenBank/DDBJ databases">
        <title>Multicomponent nature underlies the extraordinary mechanical properties of spider dragline silk.</title>
        <authorList>
            <person name="Kono N."/>
            <person name="Nakamura H."/>
            <person name="Mori M."/>
            <person name="Yoshida Y."/>
            <person name="Ohtoshi R."/>
            <person name="Malay A.D."/>
            <person name="Moran D.A.P."/>
            <person name="Tomita M."/>
            <person name="Numata K."/>
            <person name="Arakawa K."/>
        </authorList>
    </citation>
    <scope>NUCLEOTIDE SEQUENCE</scope>
</reference>
<accession>A0A8X6HWV1</accession>
<protein>
    <submittedName>
        <fullName evidence="3">Uncharacterized protein</fullName>
    </submittedName>
</protein>
<evidence type="ECO:0000313" key="3">
    <source>
        <dbReference type="EMBL" id="GFQ66750.1"/>
    </source>
</evidence>
<gene>
    <name evidence="3" type="ORF">TNCT_236181</name>
    <name evidence="2" type="ORF">TNCT_513351</name>
    <name evidence="4" type="ORF">TNCT_705551</name>
</gene>
<organism evidence="3 5">
    <name type="scientific">Trichonephila clavata</name>
    <name type="common">Joro spider</name>
    <name type="synonym">Nephila clavata</name>
    <dbReference type="NCBI Taxonomy" id="2740835"/>
    <lineage>
        <taxon>Eukaryota</taxon>
        <taxon>Metazoa</taxon>
        <taxon>Ecdysozoa</taxon>
        <taxon>Arthropoda</taxon>
        <taxon>Chelicerata</taxon>
        <taxon>Arachnida</taxon>
        <taxon>Araneae</taxon>
        <taxon>Araneomorphae</taxon>
        <taxon>Entelegynae</taxon>
        <taxon>Araneoidea</taxon>
        <taxon>Nephilidae</taxon>
        <taxon>Trichonephila</taxon>
    </lineage>
</organism>
<dbReference type="EMBL" id="BMAO01035108">
    <property type="protein sequence ID" value="GFR01400.1"/>
    <property type="molecule type" value="Genomic_DNA"/>
</dbReference>
<name>A0A8X6HWV1_TRICU</name>
<dbReference type="EMBL" id="BMAO01019980">
    <property type="protein sequence ID" value="GFQ64255.1"/>
    <property type="molecule type" value="Genomic_DNA"/>
</dbReference>
<feature type="region of interest" description="Disordered" evidence="1">
    <location>
        <begin position="27"/>
        <end position="68"/>
    </location>
</feature>
<dbReference type="EMBL" id="BMAO01030250">
    <property type="protein sequence ID" value="GFQ66750.1"/>
    <property type="molecule type" value="Genomic_DNA"/>
</dbReference>